<accession>A0ABQ3LL14</accession>
<proteinExistence type="predicted"/>
<name>A0ABQ3LL14_9SPHN</name>
<comment type="caution">
    <text evidence="1">The sequence shown here is derived from an EMBL/GenBank/DDBJ whole genome shotgun (WGS) entry which is preliminary data.</text>
</comment>
<protein>
    <submittedName>
        <fullName evidence="1">Uncharacterized protein</fullName>
    </submittedName>
</protein>
<evidence type="ECO:0000313" key="1">
    <source>
        <dbReference type="EMBL" id="GHH19449.1"/>
    </source>
</evidence>
<evidence type="ECO:0000313" key="2">
    <source>
        <dbReference type="Proteomes" id="UP000652430"/>
    </source>
</evidence>
<organism evidence="1 2">
    <name type="scientific">Sphingomonas glacialis</name>
    <dbReference type="NCBI Taxonomy" id="658225"/>
    <lineage>
        <taxon>Bacteria</taxon>
        <taxon>Pseudomonadati</taxon>
        <taxon>Pseudomonadota</taxon>
        <taxon>Alphaproteobacteria</taxon>
        <taxon>Sphingomonadales</taxon>
        <taxon>Sphingomonadaceae</taxon>
        <taxon>Sphingomonas</taxon>
    </lineage>
</organism>
<reference evidence="2" key="1">
    <citation type="journal article" date="2019" name="Int. J. Syst. Evol. Microbiol.">
        <title>The Global Catalogue of Microorganisms (GCM) 10K type strain sequencing project: providing services to taxonomists for standard genome sequencing and annotation.</title>
        <authorList>
            <consortium name="The Broad Institute Genomics Platform"/>
            <consortium name="The Broad Institute Genome Sequencing Center for Infectious Disease"/>
            <person name="Wu L."/>
            <person name="Ma J."/>
        </authorList>
    </citation>
    <scope>NUCLEOTIDE SEQUENCE [LARGE SCALE GENOMIC DNA]</scope>
    <source>
        <strain evidence="2">CGMCC 1.8957</strain>
    </source>
</reference>
<gene>
    <name evidence="1" type="ORF">GCM10008023_26590</name>
</gene>
<dbReference type="EMBL" id="BNAQ01000003">
    <property type="protein sequence ID" value="GHH19449.1"/>
    <property type="molecule type" value="Genomic_DNA"/>
</dbReference>
<sequence>MIFFGKAQCVRCVTPIEEIWPGLGHATGDTPLSSATRIAFSPSISAEHNQGALETVVEGVPDLALRERPSAECAHLRQHHATTSLYGEDAGQVANETVGTNSGKVHDTPLKRKGKRRWLLQTRSTALGV</sequence>
<dbReference type="Proteomes" id="UP000652430">
    <property type="component" value="Unassembled WGS sequence"/>
</dbReference>
<keyword evidence="2" id="KW-1185">Reference proteome</keyword>